<name>A0A1W6MNB7_9FLAO</name>
<dbReference type="AlphaFoldDB" id="A0A1W6MNB7"/>
<accession>A0A1W6MNB7</accession>
<dbReference type="STRING" id="331648.BST97_13970"/>
<dbReference type="PANTHER" id="PTHR38471">
    <property type="entry name" value="FOUR HELIX BUNDLE PROTEIN"/>
    <property type="match status" value="1"/>
</dbReference>
<protein>
    <submittedName>
        <fullName evidence="1">Four helix bundle protein</fullName>
    </submittedName>
</protein>
<sequence length="118" mass="13612">MRDFRKYSIWQLSHELTLKIYKSTEGFPKDEIYGLTSQIRRASTSIPTNISEGCGRESDAEFNRFLSIALGSANEVEYLILSSSDLNYIDISVRDDLHESINTIKRKIYTLKQKLKSN</sequence>
<dbReference type="CDD" id="cd16377">
    <property type="entry name" value="23S_rRNA_IVP_like"/>
    <property type="match status" value="1"/>
</dbReference>
<dbReference type="EMBL" id="CP019344">
    <property type="protein sequence ID" value="ARN79006.1"/>
    <property type="molecule type" value="Genomic_DNA"/>
</dbReference>
<organism evidence="1 2">
    <name type="scientific">Nonlabens spongiae</name>
    <dbReference type="NCBI Taxonomy" id="331648"/>
    <lineage>
        <taxon>Bacteria</taxon>
        <taxon>Pseudomonadati</taxon>
        <taxon>Bacteroidota</taxon>
        <taxon>Flavobacteriia</taxon>
        <taxon>Flavobacteriales</taxon>
        <taxon>Flavobacteriaceae</taxon>
        <taxon>Nonlabens</taxon>
    </lineage>
</organism>
<gene>
    <name evidence="1" type="ORF">BST97_13970</name>
</gene>
<keyword evidence="2" id="KW-1185">Reference proteome</keyword>
<dbReference type="RefSeq" id="WP_085767808.1">
    <property type="nucleotide sequence ID" value="NZ_CP019344.1"/>
</dbReference>
<evidence type="ECO:0000313" key="1">
    <source>
        <dbReference type="EMBL" id="ARN79006.1"/>
    </source>
</evidence>
<dbReference type="Proteomes" id="UP000193431">
    <property type="component" value="Chromosome"/>
</dbReference>
<dbReference type="SUPFAM" id="SSF158446">
    <property type="entry name" value="IVS-encoded protein-like"/>
    <property type="match status" value="1"/>
</dbReference>
<proteinExistence type="predicted"/>
<dbReference type="Pfam" id="PF05635">
    <property type="entry name" value="23S_rRNA_IVP"/>
    <property type="match status" value="1"/>
</dbReference>
<dbReference type="NCBIfam" id="TIGR02436">
    <property type="entry name" value="four helix bundle protein"/>
    <property type="match status" value="1"/>
</dbReference>
<evidence type="ECO:0000313" key="2">
    <source>
        <dbReference type="Proteomes" id="UP000193431"/>
    </source>
</evidence>
<dbReference type="Gene3D" id="1.20.1440.60">
    <property type="entry name" value="23S rRNA-intervening sequence"/>
    <property type="match status" value="1"/>
</dbReference>
<dbReference type="InterPro" id="IPR012657">
    <property type="entry name" value="23S_rRNA-intervening_sequence"/>
</dbReference>
<dbReference type="PANTHER" id="PTHR38471:SF2">
    <property type="entry name" value="FOUR HELIX BUNDLE PROTEIN"/>
    <property type="match status" value="1"/>
</dbReference>
<dbReference type="OrthoDB" id="9811959at2"/>
<dbReference type="InterPro" id="IPR036583">
    <property type="entry name" value="23S_rRNA_IVS_sf"/>
</dbReference>
<reference evidence="1 2" key="1">
    <citation type="submission" date="2016-11" db="EMBL/GenBank/DDBJ databases">
        <title>Trade-off between light-utilization and light-protection in marine flavobacteria.</title>
        <authorList>
            <person name="Kumagai Y."/>
        </authorList>
    </citation>
    <scope>NUCLEOTIDE SEQUENCE [LARGE SCALE GENOMIC DNA]</scope>
    <source>
        <strain evidence="1 2">JCM 13191</strain>
    </source>
</reference>